<gene>
    <name evidence="4" type="ORF">NCTC13337_02244</name>
</gene>
<evidence type="ECO:0000259" key="3">
    <source>
        <dbReference type="Pfam" id="PF09375"/>
    </source>
</evidence>
<evidence type="ECO:0000256" key="1">
    <source>
        <dbReference type="ARBA" id="ARBA00004196"/>
    </source>
</evidence>
<dbReference type="RefSeq" id="WP_072576924.1">
    <property type="nucleotide sequence ID" value="NZ_LWHB01000117.1"/>
</dbReference>
<keyword evidence="5" id="KW-1185">Reference proteome</keyword>
<comment type="subcellular location">
    <subcellularLocation>
        <location evidence="1">Cell envelope</location>
    </subcellularLocation>
</comment>
<reference evidence="4 5" key="1">
    <citation type="submission" date="2018-06" db="EMBL/GenBank/DDBJ databases">
        <authorList>
            <consortium name="Pathogen Informatics"/>
            <person name="Doyle S."/>
        </authorList>
    </citation>
    <scope>NUCLEOTIDE SEQUENCE [LARGE SCALE GENOMIC DNA]</scope>
    <source>
        <strain evidence="4 5">NCTC13337</strain>
    </source>
</reference>
<feature type="domain" description="Imelysin-like" evidence="3">
    <location>
        <begin position="57"/>
        <end position="261"/>
    </location>
</feature>
<dbReference type="Pfam" id="PF09375">
    <property type="entry name" value="Peptidase_M75"/>
    <property type="match status" value="1"/>
</dbReference>
<accession>A0A380MX98</accession>
<keyword evidence="2" id="KW-0732">Signal</keyword>
<dbReference type="Gene3D" id="1.20.1420.20">
    <property type="entry name" value="M75 peptidase, HXXE motif"/>
    <property type="match status" value="1"/>
</dbReference>
<protein>
    <submittedName>
        <fullName evidence="4">Predicted periplasmic lipoprotein</fullName>
    </submittedName>
</protein>
<proteinExistence type="predicted"/>
<sequence>MKKILIIAALIGIGILLFVIQDPEKDKQEALASIYENVLLKDSADAQSTCAVLKDTLSQSTPGERSEALNNAFANLVLAWKRVETNYVLGDLDSERIDTPRFIDIFHVGNESIAQQMEKVIHSSSQPKTALYKHSYKTINALEYLLYKNNDISERKLALSIVVAENICHRLDQIYQSYREKETEFLADSQKALSLLINILAERTFETKDWRVGDPAGLTKKYEGQVDPNRGEYSLSGLSMPAVKAILEAQASLVLKQSFANLNEIVIFFSAEQQLMQSSELLTQSQAEENKINTLYYDFNPDKTRSLYDSLNKLQTSYYGNLLQSLNVTAKILEADGD</sequence>
<evidence type="ECO:0000313" key="5">
    <source>
        <dbReference type="Proteomes" id="UP000254601"/>
    </source>
</evidence>
<dbReference type="InterPro" id="IPR038352">
    <property type="entry name" value="Imelysin_sf"/>
</dbReference>
<keyword evidence="4" id="KW-0449">Lipoprotein</keyword>
<name>A0A380MX98_9GAMM</name>
<dbReference type="Proteomes" id="UP000254601">
    <property type="component" value="Unassembled WGS sequence"/>
</dbReference>
<evidence type="ECO:0000313" key="4">
    <source>
        <dbReference type="EMBL" id="SUO97189.1"/>
    </source>
</evidence>
<dbReference type="InterPro" id="IPR018976">
    <property type="entry name" value="Imelysin-like"/>
</dbReference>
<dbReference type="OrthoDB" id="9771468at2"/>
<dbReference type="GO" id="GO:0030313">
    <property type="term" value="C:cell envelope"/>
    <property type="evidence" value="ECO:0007669"/>
    <property type="project" value="UniProtKB-SubCell"/>
</dbReference>
<dbReference type="AlphaFoldDB" id="A0A380MX98"/>
<dbReference type="EMBL" id="UHIC01000001">
    <property type="protein sequence ID" value="SUO97189.1"/>
    <property type="molecule type" value="Genomic_DNA"/>
</dbReference>
<evidence type="ECO:0000256" key="2">
    <source>
        <dbReference type="ARBA" id="ARBA00022729"/>
    </source>
</evidence>
<organism evidence="4 5">
    <name type="scientific">Suttonella ornithocola</name>
    <dbReference type="NCBI Taxonomy" id="279832"/>
    <lineage>
        <taxon>Bacteria</taxon>
        <taxon>Pseudomonadati</taxon>
        <taxon>Pseudomonadota</taxon>
        <taxon>Gammaproteobacteria</taxon>
        <taxon>Cardiobacteriales</taxon>
        <taxon>Cardiobacteriaceae</taxon>
        <taxon>Suttonella</taxon>
    </lineage>
</organism>